<protein>
    <recommendedName>
        <fullName evidence="1">SEP domain-containing protein</fullName>
    </recommendedName>
</protein>
<dbReference type="AlphaFoldDB" id="A0A2R6QBD3"/>
<accession>A0A2R6QBD3</accession>
<dbReference type="InterPro" id="IPR012989">
    <property type="entry name" value="SEP_domain"/>
</dbReference>
<keyword evidence="3" id="KW-1185">Reference proteome</keyword>
<dbReference type="PROSITE" id="PS51399">
    <property type="entry name" value="SEP"/>
    <property type="match status" value="1"/>
</dbReference>
<gene>
    <name evidence="2" type="ORF">PHLCEN_2v3819</name>
</gene>
<feature type="domain" description="SEP" evidence="1">
    <location>
        <begin position="20"/>
        <end position="57"/>
    </location>
</feature>
<dbReference type="InterPro" id="IPR036241">
    <property type="entry name" value="NSFL1C_SEP_dom_sf"/>
</dbReference>
<dbReference type="EMBL" id="MLYV02000371">
    <property type="protein sequence ID" value="PSS05439.1"/>
    <property type="molecule type" value="Genomic_DNA"/>
</dbReference>
<dbReference type="Gene3D" id="3.30.420.210">
    <property type="entry name" value="SEP domain"/>
    <property type="match status" value="1"/>
</dbReference>
<sequence>MPNKPIPNPSRATKAEKEYALLRHLTFWRDGFTIEDGDLMRYDDPRSAYILHEINCG</sequence>
<proteinExistence type="predicted"/>
<dbReference type="Proteomes" id="UP000186601">
    <property type="component" value="Unassembled WGS sequence"/>
</dbReference>
<evidence type="ECO:0000313" key="3">
    <source>
        <dbReference type="Proteomes" id="UP000186601"/>
    </source>
</evidence>
<comment type="caution">
    <text evidence="2">The sequence shown here is derived from an EMBL/GenBank/DDBJ whole genome shotgun (WGS) entry which is preliminary data.</text>
</comment>
<organism evidence="2 3">
    <name type="scientific">Hermanssonia centrifuga</name>
    <dbReference type="NCBI Taxonomy" id="98765"/>
    <lineage>
        <taxon>Eukaryota</taxon>
        <taxon>Fungi</taxon>
        <taxon>Dikarya</taxon>
        <taxon>Basidiomycota</taxon>
        <taxon>Agaricomycotina</taxon>
        <taxon>Agaricomycetes</taxon>
        <taxon>Polyporales</taxon>
        <taxon>Meruliaceae</taxon>
        <taxon>Hermanssonia</taxon>
    </lineage>
</organism>
<dbReference type="STRING" id="98765.A0A2R6QBD3"/>
<evidence type="ECO:0000313" key="2">
    <source>
        <dbReference type="EMBL" id="PSS05439.1"/>
    </source>
</evidence>
<name>A0A2R6QBD3_9APHY</name>
<dbReference type="Pfam" id="PF08059">
    <property type="entry name" value="SEP"/>
    <property type="match status" value="1"/>
</dbReference>
<evidence type="ECO:0000259" key="1">
    <source>
        <dbReference type="PROSITE" id="PS51399"/>
    </source>
</evidence>
<dbReference type="OrthoDB" id="25887at2759"/>
<dbReference type="SUPFAM" id="SSF102848">
    <property type="entry name" value="NSFL1 (p97 ATPase) cofactor p47, SEP domain"/>
    <property type="match status" value="1"/>
</dbReference>
<reference evidence="2 3" key="1">
    <citation type="submission" date="2018-02" db="EMBL/GenBank/DDBJ databases">
        <title>Genome sequence of the basidiomycete white-rot fungus Phlebia centrifuga.</title>
        <authorList>
            <person name="Granchi Z."/>
            <person name="Peng M."/>
            <person name="de Vries R.P."/>
            <person name="Hilden K."/>
            <person name="Makela M.R."/>
            <person name="Grigoriev I."/>
            <person name="Riley R."/>
        </authorList>
    </citation>
    <scope>NUCLEOTIDE SEQUENCE [LARGE SCALE GENOMIC DNA]</scope>
    <source>
        <strain evidence="2 3">FBCC195</strain>
    </source>
</reference>